<keyword evidence="2" id="KW-0812">Transmembrane</keyword>
<feature type="region of interest" description="Disordered" evidence="1">
    <location>
        <begin position="1"/>
        <end position="27"/>
    </location>
</feature>
<feature type="transmembrane region" description="Helical" evidence="2">
    <location>
        <begin position="34"/>
        <end position="55"/>
    </location>
</feature>
<feature type="region of interest" description="Disordered" evidence="1">
    <location>
        <begin position="70"/>
        <end position="100"/>
    </location>
</feature>
<protein>
    <submittedName>
        <fullName evidence="3">Uncharacterized protein</fullName>
    </submittedName>
</protein>
<accession>A0A6A6ZJU9</accession>
<gene>
    <name evidence="3" type="ORF">CC86DRAFT_411329</name>
</gene>
<reference evidence="3" key="1">
    <citation type="journal article" date="2020" name="Stud. Mycol.">
        <title>101 Dothideomycetes genomes: a test case for predicting lifestyles and emergence of pathogens.</title>
        <authorList>
            <person name="Haridas S."/>
            <person name="Albert R."/>
            <person name="Binder M."/>
            <person name="Bloem J."/>
            <person name="Labutti K."/>
            <person name="Salamov A."/>
            <person name="Andreopoulos B."/>
            <person name="Baker S."/>
            <person name="Barry K."/>
            <person name="Bills G."/>
            <person name="Bluhm B."/>
            <person name="Cannon C."/>
            <person name="Castanera R."/>
            <person name="Culley D."/>
            <person name="Daum C."/>
            <person name="Ezra D."/>
            <person name="Gonzalez J."/>
            <person name="Henrissat B."/>
            <person name="Kuo A."/>
            <person name="Liang C."/>
            <person name="Lipzen A."/>
            <person name="Lutzoni F."/>
            <person name="Magnuson J."/>
            <person name="Mondo S."/>
            <person name="Nolan M."/>
            <person name="Ohm R."/>
            <person name="Pangilinan J."/>
            <person name="Park H.-J."/>
            <person name="Ramirez L."/>
            <person name="Alfaro M."/>
            <person name="Sun H."/>
            <person name="Tritt A."/>
            <person name="Yoshinaga Y."/>
            <person name="Zwiers L.-H."/>
            <person name="Turgeon B."/>
            <person name="Goodwin S."/>
            <person name="Spatafora J."/>
            <person name="Crous P."/>
            <person name="Grigoriev I."/>
        </authorList>
    </citation>
    <scope>NUCLEOTIDE SEQUENCE</scope>
    <source>
        <strain evidence="3">CBS 113818</strain>
    </source>
</reference>
<organism evidence="3 4">
    <name type="scientific">Ophiobolus disseminans</name>
    <dbReference type="NCBI Taxonomy" id="1469910"/>
    <lineage>
        <taxon>Eukaryota</taxon>
        <taxon>Fungi</taxon>
        <taxon>Dikarya</taxon>
        <taxon>Ascomycota</taxon>
        <taxon>Pezizomycotina</taxon>
        <taxon>Dothideomycetes</taxon>
        <taxon>Pleosporomycetidae</taxon>
        <taxon>Pleosporales</taxon>
        <taxon>Pleosporineae</taxon>
        <taxon>Phaeosphaeriaceae</taxon>
        <taxon>Ophiobolus</taxon>
    </lineage>
</organism>
<proteinExistence type="predicted"/>
<evidence type="ECO:0000313" key="3">
    <source>
        <dbReference type="EMBL" id="KAF2821013.1"/>
    </source>
</evidence>
<dbReference type="EMBL" id="MU006238">
    <property type="protein sequence ID" value="KAF2821013.1"/>
    <property type="molecule type" value="Genomic_DNA"/>
</dbReference>
<feature type="compositionally biased region" description="Basic and acidic residues" evidence="1">
    <location>
        <begin position="86"/>
        <end position="100"/>
    </location>
</feature>
<feature type="compositionally biased region" description="Polar residues" evidence="1">
    <location>
        <begin position="1"/>
        <end position="15"/>
    </location>
</feature>
<evidence type="ECO:0000256" key="1">
    <source>
        <dbReference type="SAM" id="MobiDB-lite"/>
    </source>
</evidence>
<evidence type="ECO:0000256" key="2">
    <source>
        <dbReference type="SAM" id="Phobius"/>
    </source>
</evidence>
<keyword evidence="2" id="KW-1133">Transmembrane helix</keyword>
<evidence type="ECO:0000313" key="4">
    <source>
        <dbReference type="Proteomes" id="UP000799424"/>
    </source>
</evidence>
<dbReference type="AlphaFoldDB" id="A0A6A6ZJU9"/>
<dbReference type="Proteomes" id="UP000799424">
    <property type="component" value="Unassembled WGS sequence"/>
</dbReference>
<sequence length="100" mass="11223">MSRLTLQSSSRGTLTKQKRGKIRLGGGGGHTNDWRLYLLICGCTVAGVLLIYGLFKLRVHWSDIKEKMEKRRERKEAAKNVSTPEPEVHTVCAEEGRVQG</sequence>
<keyword evidence="2" id="KW-0472">Membrane</keyword>
<keyword evidence="4" id="KW-1185">Reference proteome</keyword>
<name>A0A6A6ZJU9_9PLEO</name>